<accession>A0A1L0BUH5</accession>
<dbReference type="PROSITE" id="PS50102">
    <property type="entry name" value="RRM"/>
    <property type="match status" value="1"/>
</dbReference>
<dbReference type="Gene3D" id="3.30.70.330">
    <property type="match status" value="1"/>
</dbReference>
<feature type="domain" description="RRM" evidence="4">
    <location>
        <begin position="9"/>
        <end position="71"/>
    </location>
</feature>
<sequence>MVFKWHRTDFFQSQVGGVQAVSLSYNEKGNFRGIATIIFKSSKNATLAVEKYNNAPIDGGATKLKLELVVDPSKKPLAARITANQPQAAAKAKPSASKKEQLKEKVKEKRKQIQQKKKAAVKAKKPAKKTVEQLDQEMSEYFNN</sequence>
<dbReference type="SUPFAM" id="SSF54928">
    <property type="entry name" value="RNA-binding domain, RBD"/>
    <property type="match status" value="1"/>
</dbReference>
<feature type="compositionally biased region" description="Basic and acidic residues" evidence="3">
    <location>
        <begin position="97"/>
        <end position="107"/>
    </location>
</feature>
<evidence type="ECO:0000313" key="5">
    <source>
        <dbReference type="EMBL" id="SGZ55007.1"/>
    </source>
</evidence>
<dbReference type="GO" id="GO:0005634">
    <property type="term" value="C:nucleus"/>
    <property type="evidence" value="ECO:0007669"/>
    <property type="project" value="TreeGrafter"/>
</dbReference>
<dbReference type="InterPro" id="IPR012677">
    <property type="entry name" value="Nucleotide-bd_a/b_plait_sf"/>
</dbReference>
<reference evidence="5 6" key="1">
    <citation type="submission" date="2016-10" db="EMBL/GenBank/DDBJ databases">
        <authorList>
            <person name="de Groot N.N."/>
        </authorList>
    </citation>
    <scope>NUCLEOTIDE SEQUENCE [LARGE SCALE GENOMIC DNA]</scope>
    <source>
        <strain evidence="5 6">PYCC 4715</strain>
    </source>
</reference>
<evidence type="ECO:0000256" key="1">
    <source>
        <dbReference type="ARBA" id="ARBA00022884"/>
    </source>
</evidence>
<dbReference type="InterPro" id="IPR051229">
    <property type="entry name" value="ALYREF_mRNA_export"/>
</dbReference>
<dbReference type="InterPro" id="IPR000504">
    <property type="entry name" value="RRM_dom"/>
</dbReference>
<dbReference type="AlphaFoldDB" id="A0A1L0BUH5"/>
<organism evidence="5 6">
    <name type="scientific">Sungouiella intermedia</name>
    <dbReference type="NCBI Taxonomy" id="45354"/>
    <lineage>
        <taxon>Eukaryota</taxon>
        <taxon>Fungi</taxon>
        <taxon>Dikarya</taxon>
        <taxon>Ascomycota</taxon>
        <taxon>Saccharomycotina</taxon>
        <taxon>Pichiomycetes</taxon>
        <taxon>Metschnikowiaceae</taxon>
        <taxon>Sungouiella</taxon>
    </lineage>
</organism>
<dbReference type="Pfam" id="PF00076">
    <property type="entry name" value="RRM_1"/>
    <property type="match status" value="1"/>
</dbReference>
<evidence type="ECO:0000256" key="2">
    <source>
        <dbReference type="PROSITE-ProRule" id="PRU00176"/>
    </source>
</evidence>
<name>A0A1L0BUH5_9ASCO</name>
<feature type="compositionally biased region" description="Basic residues" evidence="3">
    <location>
        <begin position="108"/>
        <end position="128"/>
    </location>
</feature>
<protein>
    <submittedName>
        <fullName evidence="5">CIC11C00000001373</fullName>
    </submittedName>
</protein>
<proteinExistence type="predicted"/>
<evidence type="ECO:0000313" key="6">
    <source>
        <dbReference type="Proteomes" id="UP000182259"/>
    </source>
</evidence>
<dbReference type="EMBL" id="LT635767">
    <property type="protein sequence ID" value="SGZ55007.1"/>
    <property type="molecule type" value="Genomic_DNA"/>
</dbReference>
<dbReference type="PANTHER" id="PTHR19965">
    <property type="entry name" value="RNA AND EXPORT FACTOR BINDING PROTEIN"/>
    <property type="match status" value="1"/>
</dbReference>
<keyword evidence="1 2" id="KW-0694">RNA-binding</keyword>
<gene>
    <name evidence="5" type="ORF">SAMEA4029009_CIC11G00000001373</name>
</gene>
<evidence type="ECO:0000256" key="3">
    <source>
        <dbReference type="SAM" id="MobiDB-lite"/>
    </source>
</evidence>
<dbReference type="GO" id="GO:0003729">
    <property type="term" value="F:mRNA binding"/>
    <property type="evidence" value="ECO:0007669"/>
    <property type="project" value="TreeGrafter"/>
</dbReference>
<dbReference type="InterPro" id="IPR035979">
    <property type="entry name" value="RBD_domain_sf"/>
</dbReference>
<feature type="region of interest" description="Disordered" evidence="3">
    <location>
        <begin position="83"/>
        <end position="144"/>
    </location>
</feature>
<feature type="compositionally biased region" description="Low complexity" evidence="3">
    <location>
        <begin position="85"/>
        <end position="95"/>
    </location>
</feature>
<evidence type="ECO:0000259" key="4">
    <source>
        <dbReference type="PROSITE" id="PS50102"/>
    </source>
</evidence>
<dbReference type="PANTHER" id="PTHR19965:SF35">
    <property type="entry name" value="RNA ANNEALING PROTEIN YRA1"/>
    <property type="match status" value="1"/>
</dbReference>
<dbReference type="Proteomes" id="UP000182259">
    <property type="component" value="Chromosome IV"/>
</dbReference>